<evidence type="ECO:0000313" key="2">
    <source>
        <dbReference type="Proteomes" id="UP000236919"/>
    </source>
</evidence>
<name>A0A2S4MLM6_9HYPH</name>
<proteinExistence type="predicted"/>
<accession>A0A2S4MLM6</accession>
<comment type="caution">
    <text evidence="1">The sequence shown here is derived from an EMBL/GenBank/DDBJ whole genome shotgun (WGS) entry which is preliminary data.</text>
</comment>
<protein>
    <submittedName>
        <fullName evidence="1">Uncharacterized protein</fullName>
    </submittedName>
</protein>
<keyword evidence="2" id="KW-1185">Reference proteome</keyword>
<evidence type="ECO:0000313" key="1">
    <source>
        <dbReference type="EMBL" id="POR55277.1"/>
    </source>
</evidence>
<dbReference type="EMBL" id="PQFZ01000002">
    <property type="protein sequence ID" value="POR55277.1"/>
    <property type="molecule type" value="Genomic_DNA"/>
</dbReference>
<sequence>MKTWPAFGEITGPIVMIDFGSISRGTSPLIERHFT</sequence>
<organism evidence="1 2">
    <name type="scientific">Bosea psychrotolerans</name>
    <dbReference type="NCBI Taxonomy" id="1871628"/>
    <lineage>
        <taxon>Bacteria</taxon>
        <taxon>Pseudomonadati</taxon>
        <taxon>Pseudomonadota</taxon>
        <taxon>Alphaproteobacteria</taxon>
        <taxon>Hyphomicrobiales</taxon>
        <taxon>Boseaceae</taxon>
        <taxon>Bosea</taxon>
    </lineage>
</organism>
<reference evidence="1 2" key="1">
    <citation type="submission" date="2018-01" db="EMBL/GenBank/DDBJ databases">
        <title>Genomic Encyclopedia of Type Strains, Phase III (KMG-III): the genomes of soil and plant-associated and newly described type strains.</title>
        <authorList>
            <person name="Whitman W."/>
        </authorList>
    </citation>
    <scope>NUCLEOTIDE SEQUENCE [LARGE SCALE GENOMIC DNA]</scope>
    <source>
        <strain evidence="1 2">1131</strain>
    </source>
</reference>
<gene>
    <name evidence="1" type="ORF">CYD53_102162</name>
</gene>
<dbReference type="Proteomes" id="UP000236919">
    <property type="component" value="Unassembled WGS sequence"/>
</dbReference>
<dbReference type="AlphaFoldDB" id="A0A2S4MLM6"/>